<dbReference type="EMBL" id="JABFUD020000020">
    <property type="protein sequence ID" value="KAI5064644.1"/>
    <property type="molecule type" value="Genomic_DNA"/>
</dbReference>
<protein>
    <submittedName>
        <fullName evidence="1">Uncharacterized protein</fullName>
    </submittedName>
</protein>
<name>A0A9D4Z7R7_ADICA</name>
<keyword evidence="2" id="KW-1185">Reference proteome</keyword>
<dbReference type="Proteomes" id="UP000886520">
    <property type="component" value="Chromosome 20"/>
</dbReference>
<proteinExistence type="predicted"/>
<gene>
    <name evidence="1" type="ORF">GOP47_0021314</name>
</gene>
<organism evidence="1 2">
    <name type="scientific">Adiantum capillus-veneris</name>
    <name type="common">Maidenhair fern</name>
    <dbReference type="NCBI Taxonomy" id="13818"/>
    <lineage>
        <taxon>Eukaryota</taxon>
        <taxon>Viridiplantae</taxon>
        <taxon>Streptophyta</taxon>
        <taxon>Embryophyta</taxon>
        <taxon>Tracheophyta</taxon>
        <taxon>Polypodiopsida</taxon>
        <taxon>Polypodiidae</taxon>
        <taxon>Polypodiales</taxon>
        <taxon>Pteridineae</taxon>
        <taxon>Pteridaceae</taxon>
        <taxon>Vittarioideae</taxon>
        <taxon>Adiantum</taxon>
    </lineage>
</organism>
<reference evidence="1" key="1">
    <citation type="submission" date="2021-01" db="EMBL/GenBank/DDBJ databases">
        <title>Adiantum capillus-veneris genome.</title>
        <authorList>
            <person name="Fang Y."/>
            <person name="Liao Q."/>
        </authorList>
    </citation>
    <scope>NUCLEOTIDE SEQUENCE</scope>
    <source>
        <strain evidence="1">H3</strain>
        <tissue evidence="1">Leaf</tissue>
    </source>
</reference>
<comment type="caution">
    <text evidence="1">The sequence shown here is derived from an EMBL/GenBank/DDBJ whole genome shotgun (WGS) entry which is preliminary data.</text>
</comment>
<dbReference type="AlphaFoldDB" id="A0A9D4Z7R7"/>
<sequence>MQLYLLITCQQMVLESTDPQWRAPKTWERKAKTKNLYSLASLLVRSTKPSFPDTRKHNYQIPFKPRTLDEDCCQKSALMALDMATTSSCLLCFEARSSEPARIGKRLQAHDRHDKKLTNIT</sequence>
<evidence type="ECO:0000313" key="1">
    <source>
        <dbReference type="EMBL" id="KAI5064644.1"/>
    </source>
</evidence>
<evidence type="ECO:0000313" key="2">
    <source>
        <dbReference type="Proteomes" id="UP000886520"/>
    </source>
</evidence>
<accession>A0A9D4Z7R7</accession>